<comment type="caution">
    <text evidence="1">The sequence shown here is derived from an EMBL/GenBank/DDBJ whole genome shotgun (WGS) entry which is preliminary data.</text>
</comment>
<gene>
    <name evidence="1" type="ORF">EVAR_19527_1</name>
</gene>
<dbReference type="AlphaFoldDB" id="A0A4C1UG01"/>
<keyword evidence="2" id="KW-1185">Reference proteome</keyword>
<accession>A0A4C1UG01</accession>
<protein>
    <submittedName>
        <fullName evidence="1">Uncharacterized protein</fullName>
    </submittedName>
</protein>
<evidence type="ECO:0000313" key="1">
    <source>
        <dbReference type="EMBL" id="GBP25047.1"/>
    </source>
</evidence>
<proteinExistence type="predicted"/>
<evidence type="ECO:0000313" key="2">
    <source>
        <dbReference type="Proteomes" id="UP000299102"/>
    </source>
</evidence>
<reference evidence="1 2" key="1">
    <citation type="journal article" date="2019" name="Commun. Biol.">
        <title>The bagworm genome reveals a unique fibroin gene that provides high tensile strength.</title>
        <authorList>
            <person name="Kono N."/>
            <person name="Nakamura H."/>
            <person name="Ohtoshi R."/>
            <person name="Tomita M."/>
            <person name="Numata K."/>
            <person name="Arakawa K."/>
        </authorList>
    </citation>
    <scope>NUCLEOTIDE SEQUENCE [LARGE SCALE GENOMIC DNA]</scope>
</reference>
<sequence length="272" mass="30216">MSHSNSKQKNSGLSLATFAVDVNPSLSEPVTEGARHGLQGSQRSGLRVDMVPCHLQTSRILLLGVALCRLCTGSTRWVKVRNLGDSCVDRSGRGKSFLNVALNGSISGSLVIMSMGRIRIRIKFDIRFERSGGRAPAPPPGRRRAIQSAVGRCIDRQRVVYKRKLSFRRSSAALSRETIHDGILISSRREGPPERGVRPPSTSDYTRKIYWDAHAPCPGHRVPNIETWYIRLCDEATSVALLIDNIRVRDYGKYRQGRSRPSRNPRVSATDA</sequence>
<dbReference type="EMBL" id="BGZK01000169">
    <property type="protein sequence ID" value="GBP25047.1"/>
    <property type="molecule type" value="Genomic_DNA"/>
</dbReference>
<dbReference type="Proteomes" id="UP000299102">
    <property type="component" value="Unassembled WGS sequence"/>
</dbReference>
<name>A0A4C1UG01_EUMVA</name>
<organism evidence="1 2">
    <name type="scientific">Eumeta variegata</name>
    <name type="common">Bagworm moth</name>
    <name type="synonym">Eumeta japonica</name>
    <dbReference type="NCBI Taxonomy" id="151549"/>
    <lineage>
        <taxon>Eukaryota</taxon>
        <taxon>Metazoa</taxon>
        <taxon>Ecdysozoa</taxon>
        <taxon>Arthropoda</taxon>
        <taxon>Hexapoda</taxon>
        <taxon>Insecta</taxon>
        <taxon>Pterygota</taxon>
        <taxon>Neoptera</taxon>
        <taxon>Endopterygota</taxon>
        <taxon>Lepidoptera</taxon>
        <taxon>Glossata</taxon>
        <taxon>Ditrysia</taxon>
        <taxon>Tineoidea</taxon>
        <taxon>Psychidae</taxon>
        <taxon>Oiketicinae</taxon>
        <taxon>Eumeta</taxon>
    </lineage>
</organism>